<keyword evidence="1" id="KW-0812">Transmembrane</keyword>
<comment type="caution">
    <text evidence="2">The sequence shown here is derived from an EMBL/GenBank/DDBJ whole genome shotgun (WGS) entry which is preliminary data.</text>
</comment>
<dbReference type="InterPro" id="IPR055713">
    <property type="entry name" value="DUF7289"/>
</dbReference>
<dbReference type="OrthoDB" id="118051at2157"/>
<evidence type="ECO:0000256" key="1">
    <source>
        <dbReference type="SAM" id="Phobius"/>
    </source>
</evidence>
<keyword evidence="3" id="KW-1185">Reference proteome</keyword>
<accession>A0A830FLR2</accession>
<keyword evidence="1" id="KW-1133">Transmembrane helix</keyword>
<organism evidence="2 3">
    <name type="scientific">Halocalculus aciditolerans</name>
    <dbReference type="NCBI Taxonomy" id="1383812"/>
    <lineage>
        <taxon>Archaea</taxon>
        <taxon>Methanobacteriati</taxon>
        <taxon>Methanobacteriota</taxon>
        <taxon>Stenosarchaea group</taxon>
        <taxon>Halobacteria</taxon>
        <taxon>Halobacteriales</taxon>
        <taxon>Halobacteriaceae</taxon>
        <taxon>Halocalculus</taxon>
    </lineage>
</organism>
<dbReference type="Proteomes" id="UP000607197">
    <property type="component" value="Unassembled WGS sequence"/>
</dbReference>
<dbReference type="Pfam" id="PF23960">
    <property type="entry name" value="DUF7289"/>
    <property type="match status" value="1"/>
</dbReference>
<evidence type="ECO:0000313" key="2">
    <source>
        <dbReference type="EMBL" id="GGL58740.1"/>
    </source>
</evidence>
<proteinExistence type="predicted"/>
<protein>
    <submittedName>
        <fullName evidence="2">Uncharacterized protein</fullName>
    </submittedName>
</protein>
<evidence type="ECO:0000313" key="3">
    <source>
        <dbReference type="Proteomes" id="UP000607197"/>
    </source>
</evidence>
<keyword evidence="1" id="KW-0472">Membrane</keyword>
<dbReference type="RefSeq" id="WP_188977758.1">
    <property type="nucleotide sequence ID" value="NZ_BMPG01000002.1"/>
</dbReference>
<dbReference type="EMBL" id="BMPG01000002">
    <property type="protein sequence ID" value="GGL58740.1"/>
    <property type="molecule type" value="Genomic_DNA"/>
</dbReference>
<feature type="transmembrane region" description="Helical" evidence="1">
    <location>
        <begin position="12"/>
        <end position="32"/>
    </location>
</feature>
<dbReference type="AlphaFoldDB" id="A0A830FLR2"/>
<sequence>MRERERGVSEVVSFVIVFSLIILAVGTTYVAGLSGIQDARENEQVTNAQRAFDVLADNVDDLVDSGAPSRATSLKLTEASIGYGDPVTVNLTAGPDANVSYETRPLVYRANGGGEIVYVNGAVIRSESGGSVMTNPPEVLFGDRTLATLIVAQPNGRQSVGGSTQVLVRTTRTNRTVTTYDTGGSVTMNVTTPRPTAWRNAIESRPETQSCTVTDRDATAPEVTVSCTVETDSLVVRVVTLDVTLTS</sequence>
<reference evidence="2" key="2">
    <citation type="submission" date="2020-09" db="EMBL/GenBank/DDBJ databases">
        <authorList>
            <person name="Sun Q."/>
            <person name="Ohkuma M."/>
        </authorList>
    </citation>
    <scope>NUCLEOTIDE SEQUENCE</scope>
    <source>
        <strain evidence="2">JCM 19596</strain>
    </source>
</reference>
<reference evidence="2" key="1">
    <citation type="journal article" date="2014" name="Int. J. Syst. Evol. Microbiol.">
        <title>Complete genome sequence of Corynebacterium casei LMG S-19264T (=DSM 44701T), isolated from a smear-ripened cheese.</title>
        <authorList>
            <consortium name="US DOE Joint Genome Institute (JGI-PGF)"/>
            <person name="Walter F."/>
            <person name="Albersmeier A."/>
            <person name="Kalinowski J."/>
            <person name="Ruckert C."/>
        </authorList>
    </citation>
    <scope>NUCLEOTIDE SEQUENCE</scope>
    <source>
        <strain evidence="2">JCM 19596</strain>
    </source>
</reference>
<name>A0A830FLR2_9EURY</name>
<gene>
    <name evidence="2" type="ORF">GCM10009039_16230</name>
</gene>